<accession>A0A1Y5TE72</accession>
<evidence type="ECO:0000259" key="2">
    <source>
        <dbReference type="Pfam" id="PF13581"/>
    </source>
</evidence>
<dbReference type="SUPFAM" id="SSF55874">
    <property type="entry name" value="ATPase domain of HSP90 chaperone/DNA topoisomerase II/histidine kinase"/>
    <property type="match status" value="1"/>
</dbReference>
<dbReference type="RefSeq" id="WP_090875403.1">
    <property type="nucleotide sequence ID" value="NZ_FNZV01000012.1"/>
</dbReference>
<dbReference type="PANTHER" id="PTHR35526:SF3">
    <property type="entry name" value="ANTI-SIGMA-F FACTOR RSBW"/>
    <property type="match status" value="1"/>
</dbReference>
<evidence type="ECO:0000313" key="3">
    <source>
        <dbReference type="EMBL" id="SLN61860.1"/>
    </source>
</evidence>
<dbReference type="Pfam" id="PF13581">
    <property type="entry name" value="HATPase_c_2"/>
    <property type="match status" value="1"/>
</dbReference>
<keyword evidence="3" id="KW-0808">Transferase</keyword>
<gene>
    <name evidence="3" type="primary">btrW</name>
    <name evidence="3" type="ORF">PAM7971_03199</name>
</gene>
<keyword evidence="1" id="KW-0723">Serine/threonine-protein kinase</keyword>
<evidence type="ECO:0000313" key="4">
    <source>
        <dbReference type="Proteomes" id="UP000193307"/>
    </source>
</evidence>
<organism evidence="3 4">
    <name type="scientific">Pacificibacter marinus</name>
    <dbReference type="NCBI Taxonomy" id="658057"/>
    <lineage>
        <taxon>Bacteria</taxon>
        <taxon>Pseudomonadati</taxon>
        <taxon>Pseudomonadota</taxon>
        <taxon>Alphaproteobacteria</taxon>
        <taxon>Rhodobacterales</taxon>
        <taxon>Roseobacteraceae</taxon>
        <taxon>Pacificibacter</taxon>
    </lineage>
</organism>
<evidence type="ECO:0000256" key="1">
    <source>
        <dbReference type="ARBA" id="ARBA00022527"/>
    </source>
</evidence>
<dbReference type="GO" id="GO:0004674">
    <property type="term" value="F:protein serine/threonine kinase activity"/>
    <property type="evidence" value="ECO:0007669"/>
    <property type="project" value="UniProtKB-KW"/>
</dbReference>
<dbReference type="InterPro" id="IPR036890">
    <property type="entry name" value="HATPase_C_sf"/>
</dbReference>
<dbReference type="OrthoDB" id="9792240at2"/>
<sequence length="163" mass="17924">MRPERIPDTTFDGAPAPCGEDGVLRLVIPANERAVRRGLMCIKLGLKNLNLDADDWSTLELVVAEIFNNIVEHAYKKPSTGLIETQMNYSKGQLQCEIVDTGCPMPNGTLPQGMQKSLDCDIADLPEGGFGWLLIRQLTSHLNYDRAAGHNILTFQLSLNGDT</sequence>
<dbReference type="Proteomes" id="UP000193307">
    <property type="component" value="Unassembled WGS sequence"/>
</dbReference>
<feature type="domain" description="Histidine kinase/HSP90-like ATPase" evidence="2">
    <location>
        <begin position="31"/>
        <end position="156"/>
    </location>
</feature>
<keyword evidence="4" id="KW-1185">Reference proteome</keyword>
<dbReference type="InterPro" id="IPR003594">
    <property type="entry name" value="HATPase_dom"/>
</dbReference>
<dbReference type="InterPro" id="IPR050267">
    <property type="entry name" value="Anti-sigma-factor_SerPK"/>
</dbReference>
<dbReference type="EC" id="2.7.11.1" evidence="3"/>
<dbReference type="CDD" id="cd16936">
    <property type="entry name" value="HATPase_RsbW-like"/>
    <property type="match status" value="1"/>
</dbReference>
<dbReference type="PANTHER" id="PTHR35526">
    <property type="entry name" value="ANTI-SIGMA-F FACTOR RSBW-RELATED"/>
    <property type="match status" value="1"/>
</dbReference>
<name>A0A1Y5TE72_9RHOB</name>
<keyword evidence="3" id="KW-0418">Kinase</keyword>
<reference evidence="3 4" key="1">
    <citation type="submission" date="2017-03" db="EMBL/GenBank/DDBJ databases">
        <authorList>
            <person name="Afonso C.L."/>
            <person name="Miller P.J."/>
            <person name="Scott M.A."/>
            <person name="Spackman E."/>
            <person name="Goraichik I."/>
            <person name="Dimitrov K.M."/>
            <person name="Suarez D.L."/>
            <person name="Swayne D.E."/>
        </authorList>
    </citation>
    <scope>NUCLEOTIDE SEQUENCE [LARGE SCALE GENOMIC DNA]</scope>
    <source>
        <strain evidence="3 4">CECT 7971</strain>
    </source>
</reference>
<dbReference type="Gene3D" id="3.30.565.10">
    <property type="entry name" value="Histidine kinase-like ATPase, C-terminal domain"/>
    <property type="match status" value="1"/>
</dbReference>
<protein>
    <submittedName>
        <fullName evidence="3">Serine/threonine-protein kinase BtrW</fullName>
        <ecNumber evidence="3">2.7.11.1</ecNumber>
    </submittedName>
</protein>
<dbReference type="AlphaFoldDB" id="A0A1Y5TE72"/>
<proteinExistence type="predicted"/>
<dbReference type="STRING" id="658057.SAMN04488032_112107"/>
<dbReference type="EMBL" id="FWFW01000012">
    <property type="protein sequence ID" value="SLN61860.1"/>
    <property type="molecule type" value="Genomic_DNA"/>
</dbReference>